<accession>A0A6G1KZC2</accession>
<name>A0A6G1KZC2_9PEZI</name>
<feature type="compositionally biased region" description="Basic residues" evidence="1">
    <location>
        <begin position="47"/>
        <end position="57"/>
    </location>
</feature>
<keyword evidence="3" id="KW-1185">Reference proteome</keyword>
<sequence>MAIQKRLQKIRETIKKGGSDVGTPKDKAGGKRKTGGGDDEDDPSPTKKNKSTPKSSKKATPAAAEDDEEADVKGVKQEPARGDDFDDFA</sequence>
<protein>
    <submittedName>
        <fullName evidence="2">Uncharacterized protein</fullName>
    </submittedName>
</protein>
<evidence type="ECO:0000256" key="1">
    <source>
        <dbReference type="SAM" id="MobiDB-lite"/>
    </source>
</evidence>
<reference evidence="2" key="1">
    <citation type="journal article" date="2020" name="Stud. Mycol.">
        <title>101 Dothideomycetes genomes: a test case for predicting lifestyles and emergence of pathogens.</title>
        <authorList>
            <person name="Haridas S."/>
            <person name="Albert R."/>
            <person name="Binder M."/>
            <person name="Bloem J."/>
            <person name="Labutti K."/>
            <person name="Salamov A."/>
            <person name="Andreopoulos B."/>
            <person name="Baker S."/>
            <person name="Barry K."/>
            <person name="Bills G."/>
            <person name="Bluhm B."/>
            <person name="Cannon C."/>
            <person name="Castanera R."/>
            <person name="Culley D."/>
            <person name="Daum C."/>
            <person name="Ezra D."/>
            <person name="Gonzalez J."/>
            <person name="Henrissat B."/>
            <person name="Kuo A."/>
            <person name="Liang C."/>
            <person name="Lipzen A."/>
            <person name="Lutzoni F."/>
            <person name="Magnuson J."/>
            <person name="Mondo S."/>
            <person name="Nolan M."/>
            <person name="Ohm R."/>
            <person name="Pangilinan J."/>
            <person name="Park H.-J."/>
            <person name="Ramirez L."/>
            <person name="Alfaro M."/>
            <person name="Sun H."/>
            <person name="Tritt A."/>
            <person name="Yoshinaga Y."/>
            <person name="Zwiers L.-H."/>
            <person name="Turgeon B."/>
            <person name="Goodwin S."/>
            <person name="Spatafora J."/>
            <person name="Crous P."/>
            <person name="Grigoriev I."/>
        </authorList>
    </citation>
    <scope>NUCLEOTIDE SEQUENCE</scope>
    <source>
        <strain evidence="2">CBS 116005</strain>
    </source>
</reference>
<dbReference type="Proteomes" id="UP000799436">
    <property type="component" value="Unassembled WGS sequence"/>
</dbReference>
<dbReference type="EMBL" id="ML995880">
    <property type="protein sequence ID" value="KAF2765957.1"/>
    <property type="molecule type" value="Genomic_DNA"/>
</dbReference>
<evidence type="ECO:0000313" key="3">
    <source>
        <dbReference type="Proteomes" id="UP000799436"/>
    </source>
</evidence>
<evidence type="ECO:0000313" key="2">
    <source>
        <dbReference type="EMBL" id="KAF2765957.1"/>
    </source>
</evidence>
<dbReference type="OrthoDB" id="5418867at2759"/>
<dbReference type="AlphaFoldDB" id="A0A6G1KZC2"/>
<feature type="compositionally biased region" description="Basic and acidic residues" evidence="1">
    <location>
        <begin position="71"/>
        <end position="83"/>
    </location>
</feature>
<feature type="compositionally biased region" description="Basic and acidic residues" evidence="1">
    <location>
        <begin position="9"/>
        <end position="29"/>
    </location>
</feature>
<gene>
    <name evidence="2" type="ORF">EJ03DRAFT_377381</name>
</gene>
<feature type="region of interest" description="Disordered" evidence="1">
    <location>
        <begin position="1"/>
        <end position="89"/>
    </location>
</feature>
<organism evidence="2 3">
    <name type="scientific">Teratosphaeria nubilosa</name>
    <dbReference type="NCBI Taxonomy" id="161662"/>
    <lineage>
        <taxon>Eukaryota</taxon>
        <taxon>Fungi</taxon>
        <taxon>Dikarya</taxon>
        <taxon>Ascomycota</taxon>
        <taxon>Pezizomycotina</taxon>
        <taxon>Dothideomycetes</taxon>
        <taxon>Dothideomycetidae</taxon>
        <taxon>Mycosphaerellales</taxon>
        <taxon>Teratosphaeriaceae</taxon>
        <taxon>Teratosphaeria</taxon>
    </lineage>
</organism>
<proteinExistence type="predicted"/>